<dbReference type="Gene3D" id="2.60.40.10">
    <property type="entry name" value="Immunoglobulins"/>
    <property type="match status" value="1"/>
</dbReference>
<evidence type="ECO:0000256" key="1">
    <source>
        <dbReference type="SAM" id="MobiDB-lite"/>
    </source>
</evidence>
<keyword evidence="5" id="KW-1185">Reference proteome</keyword>
<dbReference type="GO" id="GO:0004622">
    <property type="term" value="F:phosphatidylcholine lysophospholipase activity"/>
    <property type="evidence" value="ECO:0007669"/>
    <property type="project" value="TreeGrafter"/>
</dbReference>
<dbReference type="CDD" id="cd00063">
    <property type="entry name" value="FN3"/>
    <property type="match status" value="1"/>
</dbReference>
<proteinExistence type="predicted"/>
<dbReference type="InterPro" id="IPR051532">
    <property type="entry name" value="Ester_Hydrolysis_Enzymes"/>
</dbReference>
<comment type="caution">
    <text evidence="4">The sequence shown here is derived from an EMBL/GenBank/DDBJ whole genome shotgun (WGS) entry which is preliminary data.</text>
</comment>
<dbReference type="Proteomes" id="UP001152533">
    <property type="component" value="Unassembled WGS sequence"/>
</dbReference>
<evidence type="ECO:0000313" key="5">
    <source>
        <dbReference type="Proteomes" id="UP001152533"/>
    </source>
</evidence>
<dbReference type="PROSITE" id="PS50853">
    <property type="entry name" value="FN3"/>
    <property type="match status" value="1"/>
</dbReference>
<evidence type="ECO:0000259" key="3">
    <source>
        <dbReference type="PROSITE" id="PS50853"/>
    </source>
</evidence>
<sequence length="424" mass="47927">MLFNPFTAVARILICNFTILVPQQYQPASGYSRFALSFVRTQMHLFEQKLAIMSGHATETKHPSKIMVVGDSMSHGRDGDFTWRYRLWEWLNEENLNFEFVGPCNSTFKPSESQISSPSLLATEQSNEESPEACKFMDNGGYADGVNFESQHFSVWGQQTGQCAEAIRQQVAAYEPDLLLVMLGFNDMGWGVRGPEDTIKVMKELLDNARSASPRLKFAVASVPQRTPMEGTKHLAKMVDTYNKYLEPSIHDWDNRDSPVRLARIREIYDCFDGSYDGLHPNALGELQIARAFSQTLVSEFGIGTKELVIPQKVPERPTPVPTNVTAVAQQHTIIVTWDYVYGALGYDVRCRYIKTSEWEIWRKDKNRHDTMGVEDGVEYQYQVRTNNGLMRGKDVLSEWSPVVSVVARTAVTLEAGGENSPEL</sequence>
<dbReference type="EMBL" id="CAMGZC010000173">
    <property type="protein sequence ID" value="CAI0644519.1"/>
    <property type="molecule type" value="Genomic_DNA"/>
</dbReference>
<dbReference type="InterPro" id="IPR013783">
    <property type="entry name" value="Ig-like_fold"/>
</dbReference>
<gene>
    <name evidence="4" type="ORF">CGXH109_LOCUS36383</name>
</gene>
<dbReference type="PANTHER" id="PTHR30383">
    <property type="entry name" value="THIOESTERASE 1/PROTEASE 1/LYSOPHOSPHOLIPASE L1"/>
    <property type="match status" value="1"/>
</dbReference>
<feature type="domain" description="Fibronectin type-III" evidence="3">
    <location>
        <begin position="314"/>
        <end position="413"/>
    </location>
</feature>
<dbReference type="SUPFAM" id="SSF52266">
    <property type="entry name" value="SGNH hydrolase"/>
    <property type="match status" value="1"/>
</dbReference>
<feature type="signal peptide" evidence="2">
    <location>
        <begin position="1"/>
        <end position="22"/>
    </location>
</feature>
<evidence type="ECO:0000313" key="4">
    <source>
        <dbReference type="EMBL" id="CAI0644519.1"/>
    </source>
</evidence>
<dbReference type="SUPFAM" id="SSF49265">
    <property type="entry name" value="Fibronectin type III"/>
    <property type="match status" value="1"/>
</dbReference>
<name>A0A9W4W9V6_9PEZI</name>
<reference evidence="4" key="1">
    <citation type="submission" date="2022-08" db="EMBL/GenBank/DDBJ databases">
        <authorList>
            <person name="Giroux E."/>
            <person name="Giroux E."/>
        </authorList>
    </citation>
    <scope>NUCLEOTIDE SEQUENCE</scope>
    <source>
        <strain evidence="4">H1091258</strain>
    </source>
</reference>
<dbReference type="Pfam" id="PF00657">
    <property type="entry name" value="Lipase_GDSL"/>
    <property type="match status" value="1"/>
</dbReference>
<organism evidence="4 5">
    <name type="scientific">Colletotrichum noveboracense</name>
    <dbReference type="NCBI Taxonomy" id="2664923"/>
    <lineage>
        <taxon>Eukaryota</taxon>
        <taxon>Fungi</taxon>
        <taxon>Dikarya</taxon>
        <taxon>Ascomycota</taxon>
        <taxon>Pezizomycotina</taxon>
        <taxon>Sordariomycetes</taxon>
        <taxon>Hypocreomycetidae</taxon>
        <taxon>Glomerellales</taxon>
        <taxon>Glomerellaceae</taxon>
        <taxon>Colletotrichum</taxon>
        <taxon>Colletotrichum gloeosporioides species complex</taxon>
    </lineage>
</organism>
<feature type="region of interest" description="Disordered" evidence="1">
    <location>
        <begin position="111"/>
        <end position="132"/>
    </location>
</feature>
<dbReference type="CDD" id="cd01833">
    <property type="entry name" value="XynB_like"/>
    <property type="match status" value="1"/>
</dbReference>
<dbReference type="InterPro" id="IPR003961">
    <property type="entry name" value="FN3_dom"/>
</dbReference>
<evidence type="ECO:0000256" key="2">
    <source>
        <dbReference type="SAM" id="SignalP"/>
    </source>
</evidence>
<dbReference type="InterPro" id="IPR036116">
    <property type="entry name" value="FN3_sf"/>
</dbReference>
<feature type="compositionally biased region" description="Polar residues" evidence="1">
    <location>
        <begin position="111"/>
        <end position="125"/>
    </location>
</feature>
<dbReference type="InterPro" id="IPR001087">
    <property type="entry name" value="GDSL"/>
</dbReference>
<feature type="chain" id="PRO_5040912194" description="Fibronectin type-III domain-containing protein" evidence="2">
    <location>
        <begin position="23"/>
        <end position="424"/>
    </location>
</feature>
<dbReference type="Gene3D" id="3.40.50.1110">
    <property type="entry name" value="SGNH hydrolase"/>
    <property type="match status" value="1"/>
</dbReference>
<keyword evidence="2" id="KW-0732">Signal</keyword>
<protein>
    <recommendedName>
        <fullName evidence="3">Fibronectin type-III domain-containing protein</fullName>
    </recommendedName>
</protein>
<dbReference type="AlphaFoldDB" id="A0A9W4W9V6"/>
<dbReference type="InterPro" id="IPR036514">
    <property type="entry name" value="SGNH_hydro_sf"/>
</dbReference>
<dbReference type="PANTHER" id="PTHR30383:SF19">
    <property type="entry name" value="FIBRONECTIN TYPE-III DOMAIN-CONTAINING PROTEIN"/>
    <property type="match status" value="1"/>
</dbReference>
<accession>A0A9W4W9V6</accession>